<evidence type="ECO:0000313" key="1">
    <source>
        <dbReference type="EMBL" id="AQQ70056.1"/>
    </source>
</evidence>
<dbReference type="AlphaFoldDB" id="A0A1Q2MBI2"/>
<dbReference type="Proteomes" id="UP000188181">
    <property type="component" value="Chromosome"/>
</dbReference>
<dbReference type="OrthoDB" id="324832at2"/>
<gene>
    <name evidence="1" type="ORF">SMSP2_00394</name>
</gene>
<dbReference type="KEGG" id="pbas:SMSP2_00394"/>
<organism evidence="1 2">
    <name type="scientific">Limihaloglobus sulfuriphilus</name>
    <dbReference type="NCBI Taxonomy" id="1851148"/>
    <lineage>
        <taxon>Bacteria</taxon>
        <taxon>Pseudomonadati</taxon>
        <taxon>Planctomycetota</taxon>
        <taxon>Phycisphaerae</taxon>
        <taxon>Sedimentisphaerales</taxon>
        <taxon>Sedimentisphaeraceae</taxon>
        <taxon>Limihaloglobus</taxon>
    </lineage>
</organism>
<evidence type="ECO:0008006" key="3">
    <source>
        <dbReference type="Google" id="ProtNLM"/>
    </source>
</evidence>
<accession>A0A1Q2MBI2</accession>
<dbReference type="STRING" id="1851148.SMSP2_00394"/>
<dbReference type="EMBL" id="CP019646">
    <property type="protein sequence ID" value="AQQ70056.1"/>
    <property type="molecule type" value="Genomic_DNA"/>
</dbReference>
<protein>
    <recommendedName>
        <fullName evidence="3">ABC-type transport auxiliary lipoprotein component domain-containing protein</fullName>
    </recommendedName>
</protein>
<name>A0A1Q2MBI2_9BACT</name>
<dbReference type="SUPFAM" id="SSF159594">
    <property type="entry name" value="XCC0632-like"/>
    <property type="match status" value="1"/>
</dbReference>
<dbReference type="Gene3D" id="3.40.50.10610">
    <property type="entry name" value="ABC-type transport auxiliary lipoprotein component"/>
    <property type="match status" value="1"/>
</dbReference>
<evidence type="ECO:0000313" key="2">
    <source>
        <dbReference type="Proteomes" id="UP000188181"/>
    </source>
</evidence>
<keyword evidence="2" id="KW-1185">Reference proteome</keyword>
<reference evidence="2" key="1">
    <citation type="submission" date="2017-02" db="EMBL/GenBank/DDBJ databases">
        <title>Comparative genomics and description of representatives of a novel lineage of planctomycetes thriving in anoxic sediments.</title>
        <authorList>
            <person name="Spring S."/>
            <person name="Bunk B."/>
            <person name="Sproer C."/>
        </authorList>
    </citation>
    <scope>NUCLEOTIDE SEQUENCE [LARGE SCALE GENOMIC DNA]</scope>
    <source>
        <strain evidence="2">SM-Chi-D1</strain>
    </source>
</reference>
<dbReference type="PROSITE" id="PS51257">
    <property type="entry name" value="PROKAR_LIPOPROTEIN"/>
    <property type="match status" value="1"/>
</dbReference>
<sequence length="203" mass="22964" precursor="true">MKKSLVTLLISFAVFSLSGCMLGRSTVKKNYYMINGIEYGETQKESGHIHAPLNAVTVNVSQFQISSAMKRNSFIYRRSETKYETDFYNEFMASPSEMITSNFSRILLLNGFNVIPGLSDYSVYGSLNAFYVDFRDPDAPKSVIDLNIVTRSNSDHKPVGTKHYFYQQTAQEKTPEAVVEAFNVCLSRILADFVDDFTEFTGK</sequence>
<proteinExistence type="predicted"/>
<dbReference type="RefSeq" id="WP_146682350.1">
    <property type="nucleotide sequence ID" value="NZ_CP019646.1"/>
</dbReference>